<keyword evidence="2 13" id="KW-1003">Cell membrane</keyword>
<dbReference type="PROSITE" id="PS50035">
    <property type="entry name" value="PLD"/>
    <property type="match status" value="2"/>
</dbReference>
<evidence type="ECO:0000256" key="7">
    <source>
        <dbReference type="ARBA" id="ARBA00022989"/>
    </source>
</evidence>
<evidence type="ECO:0000256" key="13">
    <source>
        <dbReference type="HAMAP-Rule" id="MF_01916"/>
    </source>
</evidence>
<evidence type="ECO:0000256" key="3">
    <source>
        <dbReference type="ARBA" id="ARBA00022516"/>
    </source>
</evidence>
<name>A0A1T5MTA3_9FIRM</name>
<keyword evidence="17" id="KW-1185">Reference proteome</keyword>
<dbReference type="GO" id="GO:0032049">
    <property type="term" value="P:cardiolipin biosynthetic process"/>
    <property type="evidence" value="ECO:0007669"/>
    <property type="project" value="UniProtKB-UniRule"/>
</dbReference>
<dbReference type="CDD" id="cd09112">
    <property type="entry name" value="PLDc_CLS_2"/>
    <property type="match status" value="1"/>
</dbReference>
<evidence type="ECO:0000256" key="1">
    <source>
        <dbReference type="ARBA" id="ARBA00004651"/>
    </source>
</evidence>
<dbReference type="InterPro" id="IPR027379">
    <property type="entry name" value="CLS_N"/>
</dbReference>
<dbReference type="Pfam" id="PF13091">
    <property type="entry name" value="PLDc_2"/>
    <property type="match status" value="2"/>
</dbReference>
<evidence type="ECO:0000256" key="2">
    <source>
        <dbReference type="ARBA" id="ARBA00022475"/>
    </source>
</evidence>
<evidence type="ECO:0000256" key="5">
    <source>
        <dbReference type="ARBA" id="ARBA00022692"/>
    </source>
</evidence>
<feature type="active site" evidence="13">
    <location>
        <position position="265"/>
    </location>
</feature>
<dbReference type="InterPro" id="IPR030874">
    <property type="entry name" value="Cardiolipin_synth_Firmi"/>
</dbReference>
<keyword evidence="10 13" id="KW-0594">Phospholipid biosynthesis</keyword>
<dbReference type="HAMAP" id="MF_01916">
    <property type="entry name" value="Cardiolipin_synth_Cls"/>
    <property type="match status" value="1"/>
</dbReference>
<dbReference type="Pfam" id="PF13396">
    <property type="entry name" value="PLDc_N"/>
    <property type="match status" value="1"/>
</dbReference>
<feature type="active site" evidence="13">
    <location>
        <position position="263"/>
    </location>
</feature>
<keyword evidence="6" id="KW-0677">Repeat</keyword>
<dbReference type="Proteomes" id="UP000190285">
    <property type="component" value="Unassembled WGS sequence"/>
</dbReference>
<dbReference type="STRING" id="36842.SAMN02194393_05297"/>
<feature type="transmembrane region" description="Helical" evidence="13">
    <location>
        <begin position="12"/>
        <end position="30"/>
    </location>
</feature>
<comment type="catalytic activity">
    <reaction evidence="13">
        <text>2 a 1,2-diacyl-sn-glycero-3-phospho-(1'-sn-glycerol) = a cardiolipin + glycerol</text>
        <dbReference type="Rhea" id="RHEA:31451"/>
        <dbReference type="ChEBI" id="CHEBI:17754"/>
        <dbReference type="ChEBI" id="CHEBI:62237"/>
        <dbReference type="ChEBI" id="CHEBI:64716"/>
    </reaction>
</comment>
<dbReference type="PANTHER" id="PTHR21248">
    <property type="entry name" value="CARDIOLIPIN SYNTHASE"/>
    <property type="match status" value="1"/>
</dbReference>
<comment type="subcellular location">
    <subcellularLocation>
        <location evidence="1 13">Cell membrane</location>
        <topology evidence="1 13">Multi-pass membrane protein</topology>
    </subcellularLocation>
</comment>
<dbReference type="EC" id="2.7.8.-" evidence="13 14"/>
<evidence type="ECO:0000256" key="12">
    <source>
        <dbReference type="ARBA" id="ARBA00057569"/>
    </source>
</evidence>
<evidence type="ECO:0000256" key="6">
    <source>
        <dbReference type="ARBA" id="ARBA00022737"/>
    </source>
</evidence>
<organism evidence="16 17">
    <name type="scientific">Maledivibacter halophilus</name>
    <dbReference type="NCBI Taxonomy" id="36842"/>
    <lineage>
        <taxon>Bacteria</taxon>
        <taxon>Bacillati</taxon>
        <taxon>Bacillota</taxon>
        <taxon>Clostridia</taxon>
        <taxon>Peptostreptococcales</taxon>
        <taxon>Caminicellaceae</taxon>
        <taxon>Maledivibacter</taxon>
    </lineage>
</organism>
<dbReference type="CDD" id="cd09110">
    <property type="entry name" value="PLDc_CLS_1"/>
    <property type="match status" value="1"/>
</dbReference>
<evidence type="ECO:0000256" key="10">
    <source>
        <dbReference type="ARBA" id="ARBA00023209"/>
    </source>
</evidence>
<dbReference type="InterPro" id="IPR022924">
    <property type="entry name" value="Cardiolipin_synthase"/>
</dbReference>
<dbReference type="GO" id="GO:0005886">
    <property type="term" value="C:plasma membrane"/>
    <property type="evidence" value="ECO:0007669"/>
    <property type="project" value="UniProtKB-SubCell"/>
</dbReference>
<evidence type="ECO:0000259" key="15">
    <source>
        <dbReference type="PROSITE" id="PS50035"/>
    </source>
</evidence>
<dbReference type="FunFam" id="3.30.870.10:FF:000014">
    <property type="entry name" value="Cardiolipin synthase"/>
    <property type="match status" value="1"/>
</dbReference>
<keyword evidence="8 13" id="KW-0443">Lipid metabolism</keyword>
<evidence type="ECO:0000256" key="4">
    <source>
        <dbReference type="ARBA" id="ARBA00022679"/>
    </source>
</evidence>
<dbReference type="AlphaFoldDB" id="A0A1T5MTA3"/>
<feature type="transmembrane region" description="Helical" evidence="13">
    <location>
        <begin position="75"/>
        <end position="95"/>
    </location>
</feature>
<keyword evidence="9 13" id="KW-0472">Membrane</keyword>
<keyword evidence="4 13" id="KW-0808">Transferase</keyword>
<dbReference type="NCBIfam" id="TIGR04265">
    <property type="entry name" value="bac_cardiolipin"/>
    <property type="match status" value="1"/>
</dbReference>
<feature type="active site" evidence="13">
    <location>
        <position position="439"/>
    </location>
</feature>
<feature type="domain" description="PLD phosphodiesterase" evidence="15">
    <location>
        <begin position="258"/>
        <end position="285"/>
    </location>
</feature>
<feature type="transmembrane region" description="Helical" evidence="13">
    <location>
        <begin position="45"/>
        <end position="66"/>
    </location>
</feature>
<keyword evidence="11 13" id="KW-1208">Phospholipid metabolism</keyword>
<dbReference type="PANTHER" id="PTHR21248:SF20">
    <property type="entry name" value="CARDIOLIPIN SYNTHASE YWIE-RELATED"/>
    <property type="match status" value="1"/>
</dbReference>
<evidence type="ECO:0000313" key="17">
    <source>
        <dbReference type="Proteomes" id="UP000190285"/>
    </source>
</evidence>
<evidence type="ECO:0000256" key="8">
    <source>
        <dbReference type="ARBA" id="ARBA00023098"/>
    </source>
</evidence>
<feature type="active site" evidence="13">
    <location>
        <position position="441"/>
    </location>
</feature>
<reference evidence="16 17" key="1">
    <citation type="submission" date="2017-02" db="EMBL/GenBank/DDBJ databases">
        <authorList>
            <person name="Peterson S.W."/>
        </authorList>
    </citation>
    <scope>NUCLEOTIDE SEQUENCE [LARGE SCALE GENOMIC DNA]</scope>
    <source>
        <strain evidence="16 17">M1</strain>
    </source>
</reference>
<dbReference type="InterPro" id="IPR001736">
    <property type="entry name" value="PLipase_D/transphosphatidylase"/>
</dbReference>
<feature type="active site" evidence="13">
    <location>
        <position position="446"/>
    </location>
</feature>
<dbReference type="InterPro" id="IPR025202">
    <property type="entry name" value="PLD-like_dom"/>
</dbReference>
<dbReference type="GO" id="GO:0008808">
    <property type="term" value="F:cardiolipin synthase activity"/>
    <property type="evidence" value="ECO:0007669"/>
    <property type="project" value="UniProtKB-UniRule"/>
</dbReference>
<dbReference type="Gene3D" id="3.30.870.10">
    <property type="entry name" value="Endonuclease Chain A"/>
    <property type="match status" value="2"/>
</dbReference>
<dbReference type="SUPFAM" id="SSF56024">
    <property type="entry name" value="Phospholipase D/nuclease"/>
    <property type="match status" value="2"/>
</dbReference>
<feature type="active site" evidence="13">
    <location>
        <position position="270"/>
    </location>
</feature>
<proteinExistence type="inferred from homology"/>
<keyword evidence="5 13" id="KW-0812">Transmembrane</keyword>
<comment type="function">
    <text evidence="12 13">Catalyzes the reversible phosphatidyl group transfer from one phosphatidylglycerol molecule to another to form cardiolipin (CL) (diphosphatidylglycerol) and glycerol.</text>
</comment>
<feature type="domain" description="PLD phosphodiesterase" evidence="15">
    <location>
        <begin position="434"/>
        <end position="461"/>
    </location>
</feature>
<dbReference type="SMART" id="SM00155">
    <property type="entry name" value="PLDc"/>
    <property type="match status" value="2"/>
</dbReference>
<dbReference type="EMBL" id="FUZT01000024">
    <property type="protein sequence ID" value="SKC91263.1"/>
    <property type="molecule type" value="Genomic_DNA"/>
</dbReference>
<protein>
    <recommendedName>
        <fullName evidence="13 14">Cardiolipin synthase</fullName>
        <shortName evidence="13">CL synthase</shortName>
        <ecNumber evidence="13 14">2.7.8.-</ecNumber>
    </recommendedName>
</protein>
<evidence type="ECO:0000256" key="14">
    <source>
        <dbReference type="NCBIfam" id="TIGR04265"/>
    </source>
</evidence>
<keyword evidence="7 13" id="KW-1133">Transmembrane helix</keyword>
<dbReference type="FunFam" id="3.30.870.10:FF:000021">
    <property type="entry name" value="Cardiolipin synthase"/>
    <property type="match status" value="1"/>
</dbReference>
<evidence type="ECO:0000313" key="16">
    <source>
        <dbReference type="EMBL" id="SKC91263.1"/>
    </source>
</evidence>
<accession>A0A1T5MTA3</accession>
<gene>
    <name evidence="16" type="ORF">SAMN02194393_05297</name>
</gene>
<keyword evidence="3 13" id="KW-0444">Lipid biosynthesis</keyword>
<comment type="similarity">
    <text evidence="13">Belongs to the phospholipase D family. Cardiolipin synthase subfamily.</text>
</comment>
<evidence type="ECO:0000256" key="9">
    <source>
        <dbReference type="ARBA" id="ARBA00023136"/>
    </source>
</evidence>
<evidence type="ECO:0000256" key="11">
    <source>
        <dbReference type="ARBA" id="ARBA00023264"/>
    </source>
</evidence>
<sequence length="521" mass="60219">MSNMKVPSKKSIAMSVFFIFIFILISISVFEVRTNVTYDEVLQKITTVFGIFFTLYAFFIGIIIFLESHNSSKTIAWLLILFLVPVVGFIFYILFGQNIRKKKRFEKKKAIDFEQLSQIAYTQEKILNEIGLFQNDDSMVKSRLIKLILKNSNSPFTVNNNTEILTNGVKTYSSIINELKKAKHHIHMEYFIIRNDKIGNKIKDILIEKSKAGVEIRIIYDSVGCWKLGKKYIRSLEEAGVEVYPFYPVIFPVLSRQLNYRNHRKIIVIDGKVGFLGGINIGDEYLGKNPNLGFWRDTHMKISGEAIYSLQNIFLKDWYFVSSESISHKEYYPKLKHYGEQILQIASSGPDSDWETILQAYFTMISTAEKRIWITTPYLVPDESILMALKTASLSGIDVRIIIPSKPDHYLVYWASKSHIEELLVAGVKVYTYERGFIHSKLLLVDGIGASIGTANLDIRSFRINFEVNAFVYDNDVVKRLEYDFMMDIEDSKEVLLEEHLQRGIYTKFRESLGRLFSPLL</sequence>